<proteinExistence type="predicted"/>
<name>A0AAI9XVQ8_9PEZI</name>
<evidence type="ECO:0000256" key="1">
    <source>
        <dbReference type="SAM" id="MobiDB-lite"/>
    </source>
</evidence>
<accession>A0AAI9XVQ8</accession>
<organism evidence="2 3">
    <name type="scientific">Colletotrichum melonis</name>
    <dbReference type="NCBI Taxonomy" id="1209925"/>
    <lineage>
        <taxon>Eukaryota</taxon>
        <taxon>Fungi</taxon>
        <taxon>Dikarya</taxon>
        <taxon>Ascomycota</taxon>
        <taxon>Pezizomycotina</taxon>
        <taxon>Sordariomycetes</taxon>
        <taxon>Hypocreomycetidae</taxon>
        <taxon>Glomerellales</taxon>
        <taxon>Glomerellaceae</taxon>
        <taxon>Colletotrichum</taxon>
        <taxon>Colletotrichum acutatum species complex</taxon>
    </lineage>
</organism>
<keyword evidence="3" id="KW-1185">Reference proteome</keyword>
<dbReference type="AlphaFoldDB" id="A0AAI9XVQ8"/>
<dbReference type="EMBL" id="MLGG01000004">
    <property type="protein sequence ID" value="KAK1465639.1"/>
    <property type="molecule type" value="Genomic_DNA"/>
</dbReference>
<sequence length="94" mass="10435">MAALGCCHRAYKPARPTQKRSRRSKGRRKRRHWPLETTEYNQGPGARGLGVAKRSIRQGSAWVPCSPQLHTAPTHPNSVGTVRLLFGYGVRSTA</sequence>
<feature type="compositionally biased region" description="Basic residues" evidence="1">
    <location>
        <begin position="9"/>
        <end position="32"/>
    </location>
</feature>
<gene>
    <name evidence="2" type="ORF">CMEL01_11631</name>
</gene>
<reference evidence="2 3" key="1">
    <citation type="submission" date="2016-10" db="EMBL/GenBank/DDBJ databases">
        <title>The genome sequence of Colletotrichum fioriniae PJ7.</title>
        <authorList>
            <person name="Baroncelli R."/>
        </authorList>
    </citation>
    <scope>NUCLEOTIDE SEQUENCE [LARGE SCALE GENOMIC DNA]</scope>
    <source>
        <strain evidence="2">Col 31</strain>
    </source>
</reference>
<protein>
    <submittedName>
        <fullName evidence="2">Uncharacterized protein</fullName>
    </submittedName>
</protein>
<dbReference type="Proteomes" id="UP001239795">
    <property type="component" value="Unassembled WGS sequence"/>
</dbReference>
<comment type="caution">
    <text evidence="2">The sequence shown here is derived from an EMBL/GenBank/DDBJ whole genome shotgun (WGS) entry which is preliminary data.</text>
</comment>
<evidence type="ECO:0000313" key="3">
    <source>
        <dbReference type="Proteomes" id="UP001239795"/>
    </source>
</evidence>
<feature type="region of interest" description="Disordered" evidence="1">
    <location>
        <begin position="9"/>
        <end position="48"/>
    </location>
</feature>
<evidence type="ECO:0000313" key="2">
    <source>
        <dbReference type="EMBL" id="KAK1465639.1"/>
    </source>
</evidence>